<keyword evidence="1" id="KW-0472">Membrane</keyword>
<feature type="transmembrane region" description="Helical" evidence="1">
    <location>
        <begin position="29"/>
        <end position="47"/>
    </location>
</feature>
<sequence>MWINPLIDMILGIGLVCGMGWLILRFWPYFFSVVFIMATIYEVWNIFR</sequence>
<keyword evidence="1" id="KW-0812">Transmembrane</keyword>
<reference evidence="2 3" key="1">
    <citation type="submission" date="2018-06" db="EMBL/GenBank/DDBJ databases">
        <authorList>
            <consortium name="Pathogen Informatics"/>
            <person name="Doyle S."/>
        </authorList>
    </citation>
    <scope>NUCLEOTIDE SEQUENCE [LARGE SCALE GENOMIC DNA]</scope>
    <source>
        <strain evidence="2 3">NCTC10005</strain>
    </source>
</reference>
<evidence type="ECO:0000313" key="2">
    <source>
        <dbReference type="EMBL" id="STQ12577.1"/>
    </source>
</evidence>
<proteinExistence type="predicted"/>
<dbReference type="AlphaFoldDB" id="A0A0M7J183"/>
<dbReference type="EMBL" id="UGJB01000004">
    <property type="protein sequence ID" value="STQ12577.1"/>
    <property type="molecule type" value="Genomic_DNA"/>
</dbReference>
<evidence type="ECO:0000256" key="1">
    <source>
        <dbReference type="SAM" id="Phobius"/>
    </source>
</evidence>
<evidence type="ECO:0000313" key="3">
    <source>
        <dbReference type="Proteomes" id="UP000255106"/>
    </source>
</evidence>
<dbReference type="Proteomes" id="UP000255106">
    <property type="component" value="Unassembled WGS sequence"/>
</dbReference>
<feature type="transmembrane region" description="Helical" evidence="1">
    <location>
        <begin position="6"/>
        <end position="24"/>
    </location>
</feature>
<accession>A0A0M7J183</accession>
<organism evidence="2 3">
    <name type="scientific">Enterobacter cloacae</name>
    <dbReference type="NCBI Taxonomy" id="550"/>
    <lineage>
        <taxon>Bacteria</taxon>
        <taxon>Pseudomonadati</taxon>
        <taxon>Pseudomonadota</taxon>
        <taxon>Gammaproteobacteria</taxon>
        <taxon>Enterobacterales</taxon>
        <taxon>Enterobacteriaceae</taxon>
        <taxon>Enterobacter</taxon>
        <taxon>Enterobacter cloacae complex</taxon>
    </lineage>
</organism>
<gene>
    <name evidence="2" type="ORF">NCTC10005_05369</name>
</gene>
<keyword evidence="1" id="KW-1133">Transmembrane helix</keyword>
<name>A0A0M7J183_ENTCL</name>
<protein>
    <submittedName>
        <fullName evidence="2">Uncharacterized protein</fullName>
    </submittedName>
</protein>